<reference evidence="2" key="1">
    <citation type="journal article" date="2022" name="Mol. Ecol. Resour.">
        <title>The genomes of chicory, endive, great burdock and yacon provide insights into Asteraceae palaeo-polyploidization history and plant inulin production.</title>
        <authorList>
            <person name="Fan W."/>
            <person name="Wang S."/>
            <person name="Wang H."/>
            <person name="Wang A."/>
            <person name="Jiang F."/>
            <person name="Liu H."/>
            <person name="Zhao H."/>
            <person name="Xu D."/>
            <person name="Zhang Y."/>
        </authorList>
    </citation>
    <scope>NUCLEOTIDE SEQUENCE [LARGE SCALE GENOMIC DNA]</scope>
    <source>
        <strain evidence="2">cv. Yunnan</strain>
    </source>
</reference>
<keyword evidence="2" id="KW-1185">Reference proteome</keyword>
<proteinExistence type="predicted"/>
<accession>A0ACB9K2J8</accession>
<sequence length="477" mass="54103">MSMRSKSIINWPKQVTTSLVEQLIKAERNVEKAVIVFDSASAEYANGFRHDHKTYGLIVSKLLSANQFKHAEDLVDRMRKEHCEVTEDILLSICRAYGRVHKPHDMMRIFQKMKEYECEPTLKSYITVFSILVDENQLKVAFKFYKYMRQLGFPPNVPSLNVLIKALSKNSKTMDSAIRIFREMPNHGCTPDTYTYGTLINGLCRLKKVNEAKELMKEMEIQGCKPSVVTYTSLIHGLCESNNLNEALELLQEMEGKDITPNVYTYSSLINGLCKYARSSEAMQILEIMVGEHHKPNMVTYSTLLHGLCKEKKLLEALTIFDRMKLQGLKPDAGLYWKVIDLFCENQKVHEAANFLDEMVFEGIVIKRVTWSLHVKIHNTVIRGLCSANDANRAFLLYCGTRGKGICVDGETFESLVAVLCKKRDLYKAGLVLGEMVIDGCIPSEGTWSDLVCRVLGKRKAQEAVDLTSQLVSGNQV</sequence>
<reference evidence="1 2" key="2">
    <citation type="journal article" date="2022" name="Mol. Ecol. Resour.">
        <title>The genomes of chicory, endive, great burdock and yacon provide insights into Asteraceae paleo-polyploidization history and plant inulin production.</title>
        <authorList>
            <person name="Fan W."/>
            <person name="Wang S."/>
            <person name="Wang H."/>
            <person name="Wang A."/>
            <person name="Jiang F."/>
            <person name="Liu H."/>
            <person name="Zhao H."/>
            <person name="Xu D."/>
            <person name="Zhang Y."/>
        </authorList>
    </citation>
    <scope>NUCLEOTIDE SEQUENCE [LARGE SCALE GENOMIC DNA]</scope>
    <source>
        <strain evidence="2">cv. Yunnan</strain>
        <tissue evidence="1">Leaves</tissue>
    </source>
</reference>
<dbReference type="Proteomes" id="UP001056120">
    <property type="component" value="Linkage Group LG01"/>
</dbReference>
<comment type="caution">
    <text evidence="1">The sequence shown here is derived from an EMBL/GenBank/DDBJ whole genome shotgun (WGS) entry which is preliminary data.</text>
</comment>
<gene>
    <name evidence="1" type="ORF">L1987_00511</name>
</gene>
<organism evidence="1 2">
    <name type="scientific">Smallanthus sonchifolius</name>
    <dbReference type="NCBI Taxonomy" id="185202"/>
    <lineage>
        <taxon>Eukaryota</taxon>
        <taxon>Viridiplantae</taxon>
        <taxon>Streptophyta</taxon>
        <taxon>Embryophyta</taxon>
        <taxon>Tracheophyta</taxon>
        <taxon>Spermatophyta</taxon>
        <taxon>Magnoliopsida</taxon>
        <taxon>eudicotyledons</taxon>
        <taxon>Gunneridae</taxon>
        <taxon>Pentapetalae</taxon>
        <taxon>asterids</taxon>
        <taxon>campanulids</taxon>
        <taxon>Asterales</taxon>
        <taxon>Asteraceae</taxon>
        <taxon>Asteroideae</taxon>
        <taxon>Heliantheae alliance</taxon>
        <taxon>Millerieae</taxon>
        <taxon>Smallanthus</taxon>
    </lineage>
</organism>
<name>A0ACB9K2J8_9ASTR</name>
<evidence type="ECO:0000313" key="1">
    <source>
        <dbReference type="EMBL" id="KAI3826463.1"/>
    </source>
</evidence>
<protein>
    <submittedName>
        <fullName evidence="1">Uncharacterized protein</fullName>
    </submittedName>
</protein>
<dbReference type="EMBL" id="CM042018">
    <property type="protein sequence ID" value="KAI3826463.1"/>
    <property type="molecule type" value="Genomic_DNA"/>
</dbReference>
<evidence type="ECO:0000313" key="2">
    <source>
        <dbReference type="Proteomes" id="UP001056120"/>
    </source>
</evidence>